<dbReference type="EMBL" id="SRRH01000103">
    <property type="protein sequence ID" value="KAG6299123.1"/>
    <property type="molecule type" value="Genomic_DNA"/>
</dbReference>
<sequence>MNRMSVHVVIHQDDTMVTIAGIFASLSAANAACLRLCEEAGLQMEGTGDEDAGEASFPLKPLRWGSPEGIACWVETHEIA</sequence>
<keyword evidence="2" id="KW-1185">Reference proteome</keyword>
<accession>A0A9P7QL22</accession>
<protein>
    <submittedName>
        <fullName evidence="1">Uncharacterized protein</fullName>
    </submittedName>
</protein>
<organism evidence="1 2">
    <name type="scientific">Claviceps aff. purpurea</name>
    <dbReference type="NCBI Taxonomy" id="1967640"/>
    <lineage>
        <taxon>Eukaryota</taxon>
        <taxon>Fungi</taxon>
        <taxon>Dikarya</taxon>
        <taxon>Ascomycota</taxon>
        <taxon>Pezizomycotina</taxon>
        <taxon>Sordariomycetes</taxon>
        <taxon>Hypocreomycetidae</taxon>
        <taxon>Hypocreales</taxon>
        <taxon>Clavicipitaceae</taxon>
        <taxon>Claviceps</taxon>
    </lineage>
</organism>
<evidence type="ECO:0000313" key="2">
    <source>
        <dbReference type="Proteomes" id="UP000707071"/>
    </source>
</evidence>
<dbReference type="Proteomes" id="UP000707071">
    <property type="component" value="Unassembled WGS sequence"/>
</dbReference>
<dbReference type="AlphaFoldDB" id="A0A9P7QL22"/>
<gene>
    <name evidence="1" type="ORF">E4U09_000212</name>
</gene>
<evidence type="ECO:0000313" key="1">
    <source>
        <dbReference type="EMBL" id="KAG6299123.1"/>
    </source>
</evidence>
<reference evidence="1 2" key="1">
    <citation type="journal article" date="2020" name="bioRxiv">
        <title>Whole genome comparisons of ergot fungi reveals the divergence and evolution of species within the genus Claviceps are the result of varying mechanisms driving genome evolution and host range expansion.</title>
        <authorList>
            <person name="Wyka S.A."/>
            <person name="Mondo S.J."/>
            <person name="Liu M."/>
            <person name="Dettman J."/>
            <person name="Nalam V."/>
            <person name="Broders K.D."/>
        </authorList>
    </citation>
    <scope>NUCLEOTIDE SEQUENCE [LARGE SCALE GENOMIC DNA]</scope>
    <source>
        <strain evidence="1 2">Clav52</strain>
    </source>
</reference>
<comment type="caution">
    <text evidence="1">The sequence shown here is derived from an EMBL/GenBank/DDBJ whole genome shotgun (WGS) entry which is preliminary data.</text>
</comment>
<name>A0A9P7QL22_9HYPO</name>
<proteinExistence type="predicted"/>